<dbReference type="PANTHER" id="PTHR38137:SF2">
    <property type="entry name" value="PRC-BARREL DOMAIN-CONTAINING PROTEIN"/>
    <property type="match status" value="1"/>
</dbReference>
<name>A0A9Q4GJT8_9EURY</name>
<keyword evidence="3" id="KW-1185">Reference proteome</keyword>
<dbReference type="Gene3D" id="2.30.30.240">
    <property type="entry name" value="PRC-barrel domain"/>
    <property type="match status" value="1"/>
</dbReference>
<dbReference type="Pfam" id="PF05239">
    <property type="entry name" value="PRC"/>
    <property type="match status" value="1"/>
</dbReference>
<dbReference type="EMBL" id="RKLV01000009">
    <property type="protein sequence ID" value="MCX2819546.1"/>
    <property type="molecule type" value="Genomic_DNA"/>
</dbReference>
<proteinExistence type="predicted"/>
<dbReference type="RefSeq" id="WP_266087898.1">
    <property type="nucleotide sequence ID" value="NZ_RKLV01000009.1"/>
</dbReference>
<feature type="domain" description="PRC-barrel" evidence="1">
    <location>
        <begin position="8"/>
        <end position="77"/>
    </location>
</feature>
<organism evidence="2 3">
    <name type="scientific">Halorutilus salinus</name>
    <dbReference type="NCBI Taxonomy" id="2487751"/>
    <lineage>
        <taxon>Archaea</taxon>
        <taxon>Methanobacteriati</taxon>
        <taxon>Methanobacteriota</taxon>
        <taxon>Stenosarchaea group</taxon>
        <taxon>Halobacteria</taxon>
        <taxon>Halorutilales</taxon>
        <taxon>Halorutilaceae</taxon>
        <taxon>Halorutilus</taxon>
    </lineage>
</organism>
<comment type="caution">
    <text evidence="2">The sequence shown here is derived from an EMBL/GenBank/DDBJ whole genome shotgun (WGS) entry which is preliminary data.</text>
</comment>
<gene>
    <name evidence="2" type="ORF">EGH25_09310</name>
</gene>
<protein>
    <submittedName>
        <fullName evidence="2">PRC-barrel domain-containing protein</fullName>
    </submittedName>
</protein>
<evidence type="ECO:0000313" key="2">
    <source>
        <dbReference type="EMBL" id="MCX2819546.1"/>
    </source>
</evidence>
<dbReference type="InterPro" id="IPR027275">
    <property type="entry name" value="PRC-brl_dom"/>
</dbReference>
<evidence type="ECO:0000259" key="1">
    <source>
        <dbReference type="Pfam" id="PF05239"/>
    </source>
</evidence>
<reference evidence="2" key="1">
    <citation type="submission" date="2022-09" db="EMBL/GenBank/DDBJ databases">
        <title>Haloadaptaus new haloarchaeum isolated from saline soil.</title>
        <authorList>
            <person name="Duran-Viseras A."/>
            <person name="Sanchez-Porro C."/>
            <person name="Ventosa A."/>
        </authorList>
    </citation>
    <scope>NUCLEOTIDE SEQUENCE</scope>
    <source>
        <strain evidence="2">F3-133</strain>
    </source>
</reference>
<dbReference type="Proteomes" id="UP001149411">
    <property type="component" value="Unassembled WGS sequence"/>
</dbReference>
<sequence>MSKVLGMNLTEMDVMGNDGTELGELRNITCDLETGNLGDLVVDPTEKARDRYEVRDDGDVHIPTRRLSAVKDYIVIKR</sequence>
<dbReference type="InterPro" id="IPR011033">
    <property type="entry name" value="PRC_barrel-like_sf"/>
</dbReference>
<evidence type="ECO:0000313" key="3">
    <source>
        <dbReference type="Proteomes" id="UP001149411"/>
    </source>
</evidence>
<dbReference type="PANTHER" id="PTHR38137">
    <property type="entry name" value="PRC-BARREL DOMAIN PROTEIN"/>
    <property type="match status" value="1"/>
</dbReference>
<dbReference type="SUPFAM" id="SSF50346">
    <property type="entry name" value="PRC-barrel domain"/>
    <property type="match status" value="1"/>
</dbReference>
<accession>A0A9Q4GJT8</accession>
<dbReference type="AlphaFoldDB" id="A0A9Q4GJT8"/>